<dbReference type="EMBL" id="VIFX01000005">
    <property type="protein sequence ID" value="TQR87731.1"/>
    <property type="molecule type" value="Genomic_DNA"/>
</dbReference>
<feature type="transmembrane region" description="Helical" evidence="2">
    <location>
        <begin position="57"/>
        <end position="77"/>
    </location>
</feature>
<feature type="transmembrane region" description="Helical" evidence="2">
    <location>
        <begin position="33"/>
        <end position="51"/>
    </location>
</feature>
<sequence>MDGRDRPTQHVVVDATDGDPVPKSAGGHNRHRWMMLACIAPLSLIAAALVLTGSVGIGSTVFIVGCVAMMSVMMFAMGRDRR</sequence>
<evidence type="ECO:0000256" key="2">
    <source>
        <dbReference type="SAM" id="Phobius"/>
    </source>
</evidence>
<evidence type="ECO:0000313" key="3">
    <source>
        <dbReference type="EMBL" id="TQR87731.1"/>
    </source>
</evidence>
<keyword evidence="4" id="KW-1185">Reference proteome</keyword>
<comment type="caution">
    <text evidence="3">The sequence shown here is derived from an EMBL/GenBank/DDBJ whole genome shotgun (WGS) entry which is preliminary data.</text>
</comment>
<evidence type="ECO:0000256" key="1">
    <source>
        <dbReference type="SAM" id="MobiDB-lite"/>
    </source>
</evidence>
<protein>
    <submittedName>
        <fullName evidence="3">Uncharacterized protein</fullName>
    </submittedName>
</protein>
<keyword evidence="2" id="KW-0472">Membrane</keyword>
<dbReference type="RefSeq" id="WP_142551181.1">
    <property type="nucleotide sequence ID" value="NZ_VIFX01000005.1"/>
</dbReference>
<keyword evidence="2" id="KW-0812">Transmembrane</keyword>
<evidence type="ECO:0000313" key="4">
    <source>
        <dbReference type="Proteomes" id="UP000315759"/>
    </source>
</evidence>
<dbReference type="AlphaFoldDB" id="A0A544W676"/>
<reference evidence="3 4" key="1">
    <citation type="submission" date="2018-10" db="EMBL/GenBank/DDBJ databases">
        <title>Draft genome of Mycobacterium hodleri strain B.</title>
        <authorList>
            <person name="Amande T.J."/>
            <person name="Mcgenity T.J."/>
        </authorList>
    </citation>
    <scope>NUCLEOTIDE SEQUENCE [LARGE SCALE GENOMIC DNA]</scope>
    <source>
        <strain evidence="3 4">B</strain>
    </source>
</reference>
<proteinExistence type="predicted"/>
<accession>A0A544W676</accession>
<feature type="region of interest" description="Disordered" evidence="1">
    <location>
        <begin position="1"/>
        <end position="26"/>
    </location>
</feature>
<dbReference type="Proteomes" id="UP000315759">
    <property type="component" value="Unassembled WGS sequence"/>
</dbReference>
<organism evidence="3 4">
    <name type="scientific">Mycolicibacterium hodleri</name>
    <dbReference type="NCBI Taxonomy" id="49897"/>
    <lineage>
        <taxon>Bacteria</taxon>
        <taxon>Bacillati</taxon>
        <taxon>Actinomycetota</taxon>
        <taxon>Actinomycetes</taxon>
        <taxon>Mycobacteriales</taxon>
        <taxon>Mycobacteriaceae</taxon>
        <taxon>Mycolicibacterium</taxon>
    </lineage>
</organism>
<name>A0A544W676_9MYCO</name>
<gene>
    <name evidence="3" type="ORF">D8S82_05990</name>
</gene>
<keyword evidence="2" id="KW-1133">Transmembrane helix</keyword>